<comment type="subcellular location">
    <subcellularLocation>
        <location evidence="2">Membrane</location>
    </subcellularLocation>
</comment>
<evidence type="ECO:0000256" key="1">
    <source>
        <dbReference type="ARBA" id="ARBA00001946"/>
    </source>
</evidence>
<dbReference type="Pfam" id="PF00990">
    <property type="entry name" value="GGDEF"/>
    <property type="match status" value="1"/>
</dbReference>
<evidence type="ECO:0000313" key="11">
    <source>
        <dbReference type="Proteomes" id="UP000241788"/>
    </source>
</evidence>
<evidence type="ECO:0000259" key="8">
    <source>
        <dbReference type="PROSITE" id="PS50883"/>
    </source>
</evidence>
<evidence type="ECO:0000256" key="3">
    <source>
        <dbReference type="ARBA" id="ARBA00022692"/>
    </source>
</evidence>
<dbReference type="PROSITE" id="PS50839">
    <property type="entry name" value="CHASE"/>
    <property type="match status" value="1"/>
</dbReference>
<proteinExistence type="predicted"/>
<dbReference type="InterPro" id="IPR052155">
    <property type="entry name" value="Biofilm_reg_signaling"/>
</dbReference>
<dbReference type="Gene3D" id="3.30.70.270">
    <property type="match status" value="1"/>
</dbReference>
<dbReference type="SUPFAM" id="SSF55073">
    <property type="entry name" value="Nucleotide cyclase"/>
    <property type="match status" value="1"/>
</dbReference>
<feature type="transmembrane region" description="Helical" evidence="6">
    <location>
        <begin position="20"/>
        <end position="40"/>
    </location>
</feature>
<dbReference type="SUPFAM" id="SSF141868">
    <property type="entry name" value="EAL domain-like"/>
    <property type="match status" value="1"/>
</dbReference>
<dbReference type="STRING" id="1604334.SAMN05421546_2010"/>
<dbReference type="InterPro" id="IPR001633">
    <property type="entry name" value="EAL_dom"/>
</dbReference>
<dbReference type="InterPro" id="IPR042240">
    <property type="entry name" value="CHASE_sf"/>
</dbReference>
<dbReference type="Proteomes" id="UP000241788">
    <property type="component" value="Unassembled WGS sequence"/>
</dbReference>
<feature type="domain" description="EAL" evidence="8">
    <location>
        <begin position="628"/>
        <end position="878"/>
    </location>
</feature>
<keyword evidence="3 6" id="KW-0812">Transmembrane</keyword>
<dbReference type="CDD" id="cd01949">
    <property type="entry name" value="GGDEF"/>
    <property type="match status" value="1"/>
</dbReference>
<dbReference type="SMART" id="SM01079">
    <property type="entry name" value="CHASE"/>
    <property type="match status" value="1"/>
</dbReference>
<accession>A0A1N6WBF7</accession>
<protein>
    <submittedName>
        <fullName evidence="10">PAS domain S-box-containing protein/diguanylate cyclase (GGDEF) domain-containing protein</fullName>
    </submittedName>
</protein>
<evidence type="ECO:0000313" key="10">
    <source>
        <dbReference type="EMBL" id="SIQ87296.1"/>
    </source>
</evidence>
<dbReference type="InterPro" id="IPR029787">
    <property type="entry name" value="Nucleotide_cyclase"/>
</dbReference>
<dbReference type="NCBIfam" id="TIGR00254">
    <property type="entry name" value="GGDEF"/>
    <property type="match status" value="1"/>
</dbReference>
<dbReference type="SMART" id="SM00052">
    <property type="entry name" value="EAL"/>
    <property type="match status" value="1"/>
</dbReference>
<dbReference type="GO" id="GO:0003824">
    <property type="term" value="F:catalytic activity"/>
    <property type="evidence" value="ECO:0007669"/>
    <property type="project" value="UniProtKB-ARBA"/>
</dbReference>
<dbReference type="InterPro" id="IPR000160">
    <property type="entry name" value="GGDEF_dom"/>
</dbReference>
<keyword evidence="4 6" id="KW-1133">Transmembrane helix</keyword>
<feature type="domain" description="CHASE" evidence="7">
    <location>
        <begin position="128"/>
        <end position="282"/>
    </location>
</feature>
<dbReference type="AlphaFoldDB" id="A0A1N6WBF7"/>
<evidence type="ECO:0000256" key="5">
    <source>
        <dbReference type="ARBA" id="ARBA00023136"/>
    </source>
</evidence>
<dbReference type="InterPro" id="IPR035919">
    <property type="entry name" value="EAL_sf"/>
</dbReference>
<dbReference type="CDD" id="cd01948">
    <property type="entry name" value="EAL"/>
    <property type="match status" value="1"/>
</dbReference>
<dbReference type="SUPFAM" id="SSF55785">
    <property type="entry name" value="PYP-like sensor domain (PAS domain)"/>
    <property type="match status" value="1"/>
</dbReference>
<dbReference type="Gene3D" id="3.20.20.450">
    <property type="entry name" value="EAL domain"/>
    <property type="match status" value="1"/>
</dbReference>
<dbReference type="InterPro" id="IPR006189">
    <property type="entry name" value="CHASE_dom"/>
</dbReference>
<dbReference type="Pfam" id="PF00563">
    <property type="entry name" value="EAL"/>
    <property type="match status" value="1"/>
</dbReference>
<dbReference type="Gene3D" id="3.30.450.350">
    <property type="entry name" value="CHASE domain"/>
    <property type="match status" value="1"/>
</dbReference>
<dbReference type="GO" id="GO:0016020">
    <property type="term" value="C:membrane"/>
    <property type="evidence" value="ECO:0007669"/>
    <property type="project" value="UniProtKB-SubCell"/>
</dbReference>
<dbReference type="RefSeq" id="WP_165688585.1">
    <property type="nucleotide sequence ID" value="NZ_FTLW01000004.1"/>
</dbReference>
<feature type="domain" description="GGDEF" evidence="9">
    <location>
        <begin position="483"/>
        <end position="617"/>
    </location>
</feature>
<dbReference type="EMBL" id="FTLW01000004">
    <property type="protein sequence ID" value="SIQ87296.1"/>
    <property type="molecule type" value="Genomic_DNA"/>
</dbReference>
<dbReference type="Pfam" id="PF13188">
    <property type="entry name" value="PAS_8"/>
    <property type="match status" value="1"/>
</dbReference>
<reference evidence="11" key="1">
    <citation type="submission" date="2017-01" db="EMBL/GenBank/DDBJ databases">
        <authorList>
            <person name="Varghese N."/>
            <person name="Submissions S."/>
        </authorList>
    </citation>
    <scope>NUCLEOTIDE SEQUENCE [LARGE SCALE GENOMIC DNA]</scope>
    <source>
        <strain evidence="11">UM1</strain>
    </source>
</reference>
<dbReference type="Pfam" id="PF03924">
    <property type="entry name" value="CHASE"/>
    <property type="match status" value="1"/>
</dbReference>
<evidence type="ECO:0000256" key="6">
    <source>
        <dbReference type="SAM" id="Phobius"/>
    </source>
</evidence>
<evidence type="ECO:0000256" key="4">
    <source>
        <dbReference type="ARBA" id="ARBA00022989"/>
    </source>
</evidence>
<dbReference type="PANTHER" id="PTHR44757">
    <property type="entry name" value="DIGUANYLATE CYCLASE DGCP"/>
    <property type="match status" value="1"/>
</dbReference>
<dbReference type="GO" id="GO:0007165">
    <property type="term" value="P:signal transduction"/>
    <property type="evidence" value="ECO:0007669"/>
    <property type="project" value="UniProtKB-ARBA"/>
</dbReference>
<dbReference type="InterPro" id="IPR000014">
    <property type="entry name" value="PAS"/>
</dbReference>
<dbReference type="PANTHER" id="PTHR44757:SF4">
    <property type="entry name" value="DIGUANYLATE CYCLASE DGCE-RELATED"/>
    <property type="match status" value="1"/>
</dbReference>
<keyword evidence="11" id="KW-1185">Reference proteome</keyword>
<name>A0A1N6WBF7_9GAMM</name>
<sequence length="878" mass="97273">MSKSGEAAMAALRSFPVSRLQAWLLGLLALLIGLVLTAWISHVEWGRQHTERERALNVAARDVEIALRGELASCELLLRSMQSVYLASRDVSDSEFQAAFEGLRALRHLPSLQALSLAKKVERPDGMHYIVSVVEPLHVSNAHLIGFDINNQPNSLRAIELSQDLNEAVMSAPLRLKQAPESASEVSGIVMRLPAFTPGPVPTTVAQRRARALGSLGASFMIRRLVEDALRGDAGDDMAIAIFDVTNGSRIQLYSNQSKASLPSKNLIHREISFGQRTWRMELVDLRPTPVWSSWAQVLLFGTLSSVLFGALVWSMVGTRGRAIALAHVMSERFRTSEQRFRSLNELLPTLVMLYDGATGMITYANQAARRRMGIPAEGVELSAVAPHSVLGQLRDAVPGQSVAFQEQLKAADGHDFWASIVASEIELEGRNKWLMVASDVSEQRRLTERLSYQASHDALTGLPNRQEFEARLRRALATNRSERMALLFIDLDQFKLINDTSGHIAGDQLLVQLAMAMREQLREEDVLARLGGDEFGVLLQDVVDREAAMMVAERLRLAIDGYVFVWDRRSYISSASIGGTMIEGRGESLKELLAQVDTACYTAKDAGRNRVYFYSDDDVATLRHRGEMDWVNRIRSALDESRMVLAYQEFMQLTGHANKPAPCVELLLRLMDEEGRLVMPGAFLPAAERYGLMPRIDRWVIDTALANFDQLHPAGSGLALCSINLSASTLDEEGFTAFVLDAFDRHAVDPRRVMFEITETTAVRDLVQVSRLVAELRTIGCRIALDDFGAGMSSFGYLKTLGIDTIKIDGAFVLDIERDAVSLSIVRAITEIGHEHGLEVIAEWVANEEQVHVLSSLGVDYGQGFGIHVPELTLFQR</sequence>
<dbReference type="InterPro" id="IPR035965">
    <property type="entry name" value="PAS-like_dom_sf"/>
</dbReference>
<comment type="cofactor">
    <cofactor evidence="1">
        <name>Mg(2+)</name>
        <dbReference type="ChEBI" id="CHEBI:18420"/>
    </cofactor>
</comment>
<dbReference type="NCBIfam" id="TIGR00229">
    <property type="entry name" value="sensory_box"/>
    <property type="match status" value="1"/>
</dbReference>
<evidence type="ECO:0000259" key="9">
    <source>
        <dbReference type="PROSITE" id="PS50887"/>
    </source>
</evidence>
<feature type="transmembrane region" description="Helical" evidence="6">
    <location>
        <begin position="295"/>
        <end position="317"/>
    </location>
</feature>
<dbReference type="FunFam" id="3.30.70.270:FF:000001">
    <property type="entry name" value="Diguanylate cyclase domain protein"/>
    <property type="match status" value="1"/>
</dbReference>
<evidence type="ECO:0000256" key="2">
    <source>
        <dbReference type="ARBA" id="ARBA00004370"/>
    </source>
</evidence>
<dbReference type="SMART" id="SM00267">
    <property type="entry name" value="GGDEF"/>
    <property type="match status" value="1"/>
</dbReference>
<dbReference type="InterPro" id="IPR043128">
    <property type="entry name" value="Rev_trsase/Diguanyl_cyclase"/>
</dbReference>
<gene>
    <name evidence="10" type="ORF">SAMN05421546_2010</name>
</gene>
<organism evidence="10 11">
    <name type="scientific">Solilutibacter tolerans</name>
    <dbReference type="NCBI Taxonomy" id="1604334"/>
    <lineage>
        <taxon>Bacteria</taxon>
        <taxon>Pseudomonadati</taxon>
        <taxon>Pseudomonadota</taxon>
        <taxon>Gammaproteobacteria</taxon>
        <taxon>Lysobacterales</taxon>
        <taxon>Lysobacteraceae</taxon>
        <taxon>Solilutibacter</taxon>
    </lineage>
</organism>
<dbReference type="Gene3D" id="3.30.450.20">
    <property type="entry name" value="PAS domain"/>
    <property type="match status" value="1"/>
</dbReference>
<dbReference type="PROSITE" id="PS50883">
    <property type="entry name" value="EAL"/>
    <property type="match status" value="1"/>
</dbReference>
<evidence type="ECO:0000259" key="7">
    <source>
        <dbReference type="PROSITE" id="PS50839"/>
    </source>
</evidence>
<keyword evidence="5 6" id="KW-0472">Membrane</keyword>
<dbReference type="PROSITE" id="PS50887">
    <property type="entry name" value="GGDEF"/>
    <property type="match status" value="1"/>
</dbReference>